<dbReference type="AlphaFoldDB" id="A0A0A1ZE51"/>
<dbReference type="EMBL" id="JNAH01000004">
    <property type="protein sequence ID" value="KGF87862.1"/>
    <property type="molecule type" value="Genomic_DNA"/>
</dbReference>
<dbReference type="OrthoDB" id="541839at2"/>
<dbReference type="STRING" id="59925.EU91_0896"/>
<dbReference type="RefSeq" id="WP_032524395.1">
    <property type="nucleotide sequence ID" value="NZ_CP138934.1"/>
</dbReference>
<organism evidence="2 3">
    <name type="scientific">Prochlorococcus marinus str. GP2</name>
    <dbReference type="NCBI Taxonomy" id="59925"/>
    <lineage>
        <taxon>Bacteria</taxon>
        <taxon>Bacillati</taxon>
        <taxon>Cyanobacteriota</taxon>
        <taxon>Cyanophyceae</taxon>
        <taxon>Synechococcales</taxon>
        <taxon>Prochlorococcaceae</taxon>
        <taxon>Prochlorococcus</taxon>
    </lineage>
</organism>
<sequence>MSLSKNNLDKLNKFKKNKNLNNESKNINNYTNATNNDNLIINPLNSEDPNKIFYSLIDNSESLEETSNVNTSLRKSEINQINMNSKKNKFSKNLTIEEELYDEFNYLLDE</sequence>
<comment type="caution">
    <text evidence="2">The sequence shown here is derived from an EMBL/GenBank/DDBJ whole genome shotgun (WGS) entry which is preliminary data.</text>
</comment>
<proteinExistence type="predicted"/>
<feature type="compositionally biased region" description="Low complexity" evidence="1">
    <location>
        <begin position="19"/>
        <end position="35"/>
    </location>
</feature>
<evidence type="ECO:0000313" key="2">
    <source>
        <dbReference type="EMBL" id="KGF87862.1"/>
    </source>
</evidence>
<evidence type="ECO:0000313" key="3">
    <source>
        <dbReference type="Proteomes" id="UP000030598"/>
    </source>
</evidence>
<reference evidence="3" key="1">
    <citation type="journal article" date="2014" name="Sci. Data">
        <title>Genomes of diverse isolates of the marine cyanobacterium Prochlorococcus.</title>
        <authorList>
            <person name="Biller S."/>
            <person name="Berube P."/>
            <person name="Thompson J."/>
            <person name="Kelly L."/>
            <person name="Roggensack S."/>
            <person name="Awad L."/>
            <person name="Roache-Johnson K."/>
            <person name="Ding H."/>
            <person name="Giovannoni S.J."/>
            <person name="Moore L.R."/>
            <person name="Chisholm S.W."/>
        </authorList>
    </citation>
    <scope>NUCLEOTIDE SEQUENCE [LARGE SCALE GENOMIC DNA]</scope>
    <source>
        <strain evidence="3">GP2</strain>
    </source>
</reference>
<feature type="region of interest" description="Disordered" evidence="1">
    <location>
        <begin position="1"/>
        <end position="35"/>
    </location>
</feature>
<dbReference type="eggNOG" id="ENOG5030QKQ">
    <property type="taxonomic scope" value="Bacteria"/>
</dbReference>
<protein>
    <submittedName>
        <fullName evidence="2">Uncharacterized protein</fullName>
    </submittedName>
</protein>
<name>A0A0A1ZE51_PROMR</name>
<gene>
    <name evidence="2" type="ORF">EU91_0896</name>
</gene>
<accession>A0A0A1ZE51</accession>
<dbReference type="Proteomes" id="UP000030598">
    <property type="component" value="Unassembled WGS sequence"/>
</dbReference>
<evidence type="ECO:0000256" key="1">
    <source>
        <dbReference type="SAM" id="MobiDB-lite"/>
    </source>
</evidence>